<dbReference type="STRING" id="708197.A0A166T2G9"/>
<keyword evidence="6" id="KW-0121">Carboxypeptidase</keyword>
<feature type="binding site" evidence="4">
    <location>
        <position position="144"/>
    </location>
    <ligand>
        <name>Mn(2+)</name>
        <dbReference type="ChEBI" id="CHEBI:29035"/>
        <label>2</label>
    </ligand>
</feature>
<keyword evidence="7" id="KW-1185">Reference proteome</keyword>
<dbReference type="EMBL" id="LFIV01000071">
    <property type="protein sequence ID" value="KZL71482.1"/>
    <property type="molecule type" value="Genomic_DNA"/>
</dbReference>
<dbReference type="PANTHER" id="PTHR11014">
    <property type="entry name" value="PEPTIDASE M20 FAMILY MEMBER"/>
    <property type="match status" value="1"/>
</dbReference>
<keyword evidence="4" id="KW-0479">Metal-binding</keyword>
<feature type="non-terminal residue" evidence="6">
    <location>
        <position position="1"/>
    </location>
</feature>
<dbReference type="FunFam" id="3.30.70.360:FF:000001">
    <property type="entry name" value="N-acetyldiaminopimelate deacetylase"/>
    <property type="match status" value="1"/>
</dbReference>
<name>A0A166T2G9_9PEZI</name>
<comment type="similarity">
    <text evidence="2">Belongs to the peptidase M20A family.</text>
</comment>
<dbReference type="Proteomes" id="UP000076552">
    <property type="component" value="Unassembled WGS sequence"/>
</dbReference>
<evidence type="ECO:0000256" key="3">
    <source>
        <dbReference type="ARBA" id="ARBA00022801"/>
    </source>
</evidence>
<feature type="binding site" evidence="4">
    <location>
        <position position="207"/>
    </location>
    <ligand>
        <name>Mn(2+)</name>
        <dbReference type="ChEBI" id="CHEBI:29035"/>
        <label>2</label>
    </ligand>
</feature>
<dbReference type="Gene3D" id="3.30.70.360">
    <property type="match status" value="1"/>
</dbReference>
<gene>
    <name evidence="6" type="ORF">CT0861_08141</name>
</gene>
<dbReference type="Gene3D" id="3.40.630.10">
    <property type="entry name" value="Zn peptidases"/>
    <property type="match status" value="1"/>
</dbReference>
<feature type="binding site" evidence="4">
    <location>
        <position position="178"/>
    </location>
    <ligand>
        <name>Mn(2+)</name>
        <dbReference type="ChEBI" id="CHEBI:29035"/>
        <label>2</label>
    </ligand>
</feature>
<dbReference type="PANTHER" id="PTHR11014:SF63">
    <property type="entry name" value="METALLOPEPTIDASE, PUTATIVE (AFU_ORTHOLOGUE AFUA_6G09600)-RELATED"/>
    <property type="match status" value="1"/>
</dbReference>
<dbReference type="SUPFAM" id="SSF55031">
    <property type="entry name" value="Bacterial exopeptidase dimerisation domain"/>
    <property type="match status" value="1"/>
</dbReference>
<comment type="caution">
    <text evidence="6">The sequence shown here is derived from an EMBL/GenBank/DDBJ whole genome shotgun (WGS) entry which is preliminary data.</text>
</comment>
<dbReference type="InterPro" id="IPR017439">
    <property type="entry name" value="Amidohydrolase"/>
</dbReference>
<evidence type="ECO:0000259" key="5">
    <source>
        <dbReference type="Pfam" id="PF07687"/>
    </source>
</evidence>
<feature type="binding site" evidence="4">
    <location>
        <position position="142"/>
    </location>
    <ligand>
        <name>Mn(2+)</name>
        <dbReference type="ChEBI" id="CHEBI:29035"/>
        <label>2</label>
    </ligand>
</feature>
<proteinExistence type="inferred from homology"/>
<evidence type="ECO:0000256" key="4">
    <source>
        <dbReference type="PIRSR" id="PIRSR005962-1"/>
    </source>
</evidence>
<dbReference type="Pfam" id="PF07687">
    <property type="entry name" value="M20_dimer"/>
    <property type="match status" value="1"/>
</dbReference>
<feature type="domain" description="Peptidase M20 dimerisation" evidence="5">
    <location>
        <begin position="226"/>
        <end position="325"/>
    </location>
</feature>
<protein>
    <submittedName>
        <fullName evidence="6">Metal-dependent amidase/aminoacylase/carboxypeptidase (Amidohydrolase)</fullName>
    </submittedName>
</protein>
<dbReference type="InterPro" id="IPR036264">
    <property type="entry name" value="Bact_exopeptidase_dim_dom"/>
</dbReference>
<dbReference type="SUPFAM" id="SSF53187">
    <property type="entry name" value="Zn-dependent exopeptidases"/>
    <property type="match status" value="1"/>
</dbReference>
<dbReference type="NCBIfam" id="TIGR01891">
    <property type="entry name" value="amidohydrolases"/>
    <property type="match status" value="1"/>
</dbReference>
<keyword evidence="4" id="KW-0464">Manganese</keyword>
<evidence type="ECO:0000256" key="2">
    <source>
        <dbReference type="ARBA" id="ARBA00006247"/>
    </source>
</evidence>
<organism evidence="6 7">
    <name type="scientific">Colletotrichum tofieldiae</name>
    <dbReference type="NCBI Taxonomy" id="708197"/>
    <lineage>
        <taxon>Eukaryota</taxon>
        <taxon>Fungi</taxon>
        <taxon>Dikarya</taxon>
        <taxon>Ascomycota</taxon>
        <taxon>Pezizomycotina</taxon>
        <taxon>Sordariomycetes</taxon>
        <taxon>Hypocreomycetidae</taxon>
        <taxon>Glomerellales</taxon>
        <taxon>Glomerellaceae</taxon>
        <taxon>Colletotrichum</taxon>
        <taxon>Colletotrichum spaethianum species complex</taxon>
    </lineage>
</organism>
<keyword evidence="6" id="KW-0645">Protease</keyword>
<dbReference type="PIRSF" id="PIRSF005962">
    <property type="entry name" value="Pept_M20D_amidohydro"/>
    <property type="match status" value="1"/>
</dbReference>
<dbReference type="AlphaFoldDB" id="A0A166T2G9"/>
<accession>A0A166T2G9</accession>
<dbReference type="CDD" id="cd05664">
    <property type="entry name" value="M20_Acy1-like"/>
    <property type="match status" value="1"/>
</dbReference>
<dbReference type="Pfam" id="PF01546">
    <property type="entry name" value="Peptidase_M20"/>
    <property type="match status" value="1"/>
</dbReference>
<dbReference type="GO" id="GO:0046872">
    <property type="term" value="F:metal ion binding"/>
    <property type="evidence" value="ECO:0007669"/>
    <property type="project" value="UniProtKB-KW"/>
</dbReference>
<reference evidence="6 7" key="1">
    <citation type="submission" date="2015-06" db="EMBL/GenBank/DDBJ databases">
        <title>Survival trade-offs in plant roots during colonization by closely related pathogenic and mutualistic fungi.</title>
        <authorList>
            <person name="Hacquard S."/>
            <person name="Kracher B."/>
            <person name="Hiruma K."/>
            <person name="Weinman A."/>
            <person name="Muench P."/>
            <person name="Garrido Oter R."/>
            <person name="Ver Loren van Themaat E."/>
            <person name="Dallerey J.-F."/>
            <person name="Damm U."/>
            <person name="Henrissat B."/>
            <person name="Lespinet O."/>
            <person name="Thon M."/>
            <person name="Kemen E."/>
            <person name="McHardy A.C."/>
            <person name="Schulze-Lefert P."/>
            <person name="O'Connell R.J."/>
        </authorList>
    </citation>
    <scope>NUCLEOTIDE SEQUENCE [LARGE SCALE GENOMIC DNA]</scope>
    <source>
        <strain evidence="6 7">0861</strain>
    </source>
</reference>
<dbReference type="InterPro" id="IPR002933">
    <property type="entry name" value="Peptidase_M20"/>
</dbReference>
<dbReference type="GO" id="GO:0004180">
    <property type="term" value="F:carboxypeptidase activity"/>
    <property type="evidence" value="ECO:0007669"/>
    <property type="project" value="UniProtKB-KW"/>
</dbReference>
<dbReference type="InterPro" id="IPR011650">
    <property type="entry name" value="Peptidase_M20_dimer"/>
</dbReference>
<comment type="cofactor">
    <cofactor evidence="4">
        <name>Mn(2+)</name>
        <dbReference type="ChEBI" id="CHEBI:29035"/>
    </cofactor>
    <text evidence="4">The Mn(2+) ion enhances activity.</text>
</comment>
<keyword evidence="3 6" id="KW-0378">Hydrolase</keyword>
<evidence type="ECO:0000313" key="6">
    <source>
        <dbReference type="EMBL" id="KZL71482.1"/>
    </source>
</evidence>
<evidence type="ECO:0000313" key="7">
    <source>
        <dbReference type="Proteomes" id="UP000076552"/>
    </source>
</evidence>
<comment type="similarity">
    <text evidence="1">Belongs to the peptidase M20 family.</text>
</comment>
<evidence type="ECO:0000256" key="1">
    <source>
        <dbReference type="ARBA" id="ARBA00006153"/>
    </source>
</evidence>
<sequence>LNQFFFLQQYQSTIPSPQHCIMAENSIPATGLGDLLIAAPIDMAKYEELYKYFHAHPELSNLEAQTAKAVAEQLSQLQAFDITTNIGGHGLVGVLKNGPGNTILLRADIDALPIKEETGLSYASTVNMSDVEGIMRPVMHACGHDMHMACLLAAAERLVKLKQEWSGTLIVLFQPAEERGTGAKAMIDDGLYDKHKIPVPDFVLGQHVMAMRAGSVGSKTGTIMAGADSMKITLSGLGGHGSQPHRTVDPAVMAAHVVVRLQSIVSREINPSDISVITVGSLHAGQTENVIADSAEIGLDIRSVRPETREKLLASIRRVVEAECEASGATAAPVFKMTRHLPVTVNDDSMTTTLATSFKEHFGNDFDANIMATTISEDFSVLATSQGKPCAFWHWGGIEAALWDQKLGEGRLDEIPANHTARFAPVIQPTLRTGIDTLCIAALTFFKKRL</sequence>